<keyword evidence="3" id="KW-1185">Reference proteome</keyword>
<evidence type="ECO:0000259" key="1">
    <source>
        <dbReference type="Pfam" id="PF01796"/>
    </source>
</evidence>
<reference evidence="2 3" key="1">
    <citation type="submission" date="2023-07" db="EMBL/GenBank/DDBJ databases">
        <title>Sorghum-associated microbial communities from plants grown in Nebraska, USA.</title>
        <authorList>
            <person name="Schachtman D."/>
        </authorList>
    </citation>
    <scope>NUCLEOTIDE SEQUENCE [LARGE SCALE GENOMIC DNA]</scope>
    <source>
        <strain evidence="2 3">4256</strain>
    </source>
</reference>
<dbReference type="EMBL" id="JAVDWV010000004">
    <property type="protein sequence ID" value="MDR7154213.1"/>
    <property type="molecule type" value="Genomic_DNA"/>
</dbReference>
<dbReference type="Proteomes" id="UP001267638">
    <property type="component" value="Unassembled WGS sequence"/>
</dbReference>
<evidence type="ECO:0000313" key="2">
    <source>
        <dbReference type="EMBL" id="MDR7154213.1"/>
    </source>
</evidence>
<name>A0ABU1WY36_SPHXE</name>
<dbReference type="SUPFAM" id="SSF50249">
    <property type="entry name" value="Nucleic acid-binding proteins"/>
    <property type="match status" value="1"/>
</dbReference>
<evidence type="ECO:0000313" key="3">
    <source>
        <dbReference type="Proteomes" id="UP001267638"/>
    </source>
</evidence>
<dbReference type="InterPro" id="IPR012340">
    <property type="entry name" value="NA-bd_OB-fold"/>
</dbReference>
<proteinExistence type="predicted"/>
<accession>A0ABU1WY36</accession>
<sequence>MSGHEQQWRAALTEGRFLLQRAPDGRVVFPPRAAAPGTGEPLEWIEASGRGTVYSLSWIHQRPPAPPYHVALIDLEEGARLMSRVEGTTPETLHIGQAVRAVIAGSVDAPLLVFRAED</sequence>
<dbReference type="Pfam" id="PF01796">
    <property type="entry name" value="OB_ChsH2_C"/>
    <property type="match status" value="1"/>
</dbReference>
<comment type="caution">
    <text evidence="2">The sequence shown here is derived from an EMBL/GenBank/DDBJ whole genome shotgun (WGS) entry which is preliminary data.</text>
</comment>
<dbReference type="PANTHER" id="PTHR34075:SF5">
    <property type="entry name" value="BLR3430 PROTEIN"/>
    <property type="match status" value="1"/>
</dbReference>
<dbReference type="PANTHER" id="PTHR34075">
    <property type="entry name" value="BLR3430 PROTEIN"/>
    <property type="match status" value="1"/>
</dbReference>
<dbReference type="InterPro" id="IPR052513">
    <property type="entry name" value="Thioester_dehydratase-like"/>
</dbReference>
<gene>
    <name evidence="2" type="ORF">J2W40_001025</name>
</gene>
<dbReference type="InterPro" id="IPR002878">
    <property type="entry name" value="ChsH2_C"/>
</dbReference>
<feature type="domain" description="ChsH2 C-terminal OB-fold" evidence="1">
    <location>
        <begin position="44"/>
        <end position="103"/>
    </location>
</feature>
<protein>
    <submittedName>
        <fullName evidence="2">OB-fold protein</fullName>
    </submittedName>
</protein>
<dbReference type="RefSeq" id="WP_310222328.1">
    <property type="nucleotide sequence ID" value="NZ_JAVDWV010000004.1"/>
</dbReference>
<organism evidence="2 3">
    <name type="scientific">Sphingobium xenophagum</name>
    <dbReference type="NCBI Taxonomy" id="121428"/>
    <lineage>
        <taxon>Bacteria</taxon>
        <taxon>Pseudomonadati</taxon>
        <taxon>Pseudomonadota</taxon>
        <taxon>Alphaproteobacteria</taxon>
        <taxon>Sphingomonadales</taxon>
        <taxon>Sphingomonadaceae</taxon>
        <taxon>Sphingobium</taxon>
    </lineage>
</organism>